<evidence type="ECO:0000313" key="4">
    <source>
        <dbReference type="EMBL" id="MDH5832834.1"/>
    </source>
</evidence>
<name>A0ABT6JQ71_9GAMM</name>
<evidence type="ECO:0000259" key="3">
    <source>
        <dbReference type="Pfam" id="PF13505"/>
    </source>
</evidence>
<evidence type="ECO:0000313" key="5">
    <source>
        <dbReference type="Proteomes" id="UP001156873"/>
    </source>
</evidence>
<feature type="chain" id="PRO_5046272212" evidence="2">
    <location>
        <begin position="22"/>
        <end position="182"/>
    </location>
</feature>
<keyword evidence="5" id="KW-1185">Reference proteome</keyword>
<evidence type="ECO:0000256" key="2">
    <source>
        <dbReference type="SAM" id="SignalP"/>
    </source>
</evidence>
<gene>
    <name evidence="4" type="ORF">QFW81_02650</name>
</gene>
<dbReference type="Proteomes" id="UP001156873">
    <property type="component" value="Unassembled WGS sequence"/>
</dbReference>
<dbReference type="Gene3D" id="2.40.160.20">
    <property type="match status" value="1"/>
</dbReference>
<protein>
    <submittedName>
        <fullName evidence="4">Outer membrane beta-barrel protein</fullName>
    </submittedName>
</protein>
<feature type="domain" description="Outer membrane protein beta-barrel" evidence="3">
    <location>
        <begin position="12"/>
        <end position="178"/>
    </location>
</feature>
<organism evidence="4 5">
    <name type="scientific">Luteimonas kalidii</name>
    <dbReference type="NCBI Taxonomy" id="3042025"/>
    <lineage>
        <taxon>Bacteria</taxon>
        <taxon>Pseudomonadati</taxon>
        <taxon>Pseudomonadota</taxon>
        <taxon>Gammaproteobacteria</taxon>
        <taxon>Lysobacterales</taxon>
        <taxon>Lysobacteraceae</taxon>
        <taxon>Luteimonas</taxon>
    </lineage>
</organism>
<dbReference type="InterPro" id="IPR011250">
    <property type="entry name" value="OMP/PagP_B-barrel"/>
</dbReference>
<dbReference type="EMBL" id="JARXRO010000009">
    <property type="protein sequence ID" value="MDH5832834.1"/>
    <property type="molecule type" value="Genomic_DNA"/>
</dbReference>
<dbReference type="RefSeq" id="WP_280577010.1">
    <property type="nucleotide sequence ID" value="NZ_JARXRO010000009.1"/>
</dbReference>
<keyword evidence="1 2" id="KW-0732">Signal</keyword>
<sequence>MRNKILATALASLLAPGLATAAEQYADDLLYLRVGAGASEVDSQSDTGTETAYSLGTGWRFAKHYSLDLNYDRLGSWDQAVPGLGGPLDAKSRTFSLGLGGTLDFGRSGFFGQARVGVHRWQNEYENLEASFKEMGTDPFYSLGVGYDFGKKAGVILSYERFIVDGDNLGDVDRLMLGFEVR</sequence>
<evidence type="ECO:0000256" key="1">
    <source>
        <dbReference type="ARBA" id="ARBA00022729"/>
    </source>
</evidence>
<proteinExistence type="predicted"/>
<dbReference type="SUPFAM" id="SSF56925">
    <property type="entry name" value="OMPA-like"/>
    <property type="match status" value="1"/>
</dbReference>
<dbReference type="InterPro" id="IPR027385">
    <property type="entry name" value="Beta-barrel_OMP"/>
</dbReference>
<dbReference type="Pfam" id="PF13505">
    <property type="entry name" value="OMP_b-brl"/>
    <property type="match status" value="1"/>
</dbReference>
<reference evidence="4 5" key="1">
    <citation type="submission" date="2023-04" db="EMBL/GenBank/DDBJ databases">
        <title>Luteimonas sp. M1R5S59.</title>
        <authorList>
            <person name="Sun J.-Q."/>
        </authorList>
    </citation>
    <scope>NUCLEOTIDE SEQUENCE [LARGE SCALE GENOMIC DNA]</scope>
    <source>
        <strain evidence="4 5">M1R5S59</strain>
    </source>
</reference>
<comment type="caution">
    <text evidence="4">The sequence shown here is derived from an EMBL/GenBank/DDBJ whole genome shotgun (WGS) entry which is preliminary data.</text>
</comment>
<feature type="signal peptide" evidence="2">
    <location>
        <begin position="1"/>
        <end position="21"/>
    </location>
</feature>
<accession>A0ABT6JQ71</accession>